<evidence type="ECO:0000256" key="3">
    <source>
        <dbReference type="ARBA" id="ARBA00023002"/>
    </source>
</evidence>
<comment type="caution">
    <text evidence="6">The sequence shown here is derived from an EMBL/GenBank/DDBJ whole genome shotgun (WGS) entry which is preliminary data.</text>
</comment>
<dbReference type="PANTHER" id="PTHR43774">
    <property type="entry name" value="PEPTIDE METHIONINE SULFOXIDE REDUCTASE"/>
    <property type="match status" value="1"/>
</dbReference>
<dbReference type="EC" id="1.8.4.11" evidence="2"/>
<dbReference type="EMBL" id="JMSN01000018">
    <property type="protein sequence ID" value="KDN50859.1"/>
    <property type="molecule type" value="Genomic_DNA"/>
</dbReference>
<dbReference type="SUPFAM" id="SSF55068">
    <property type="entry name" value="Peptide methionine sulfoxide reductase"/>
    <property type="match status" value="1"/>
</dbReference>
<keyword evidence="7" id="KW-1185">Reference proteome</keyword>
<dbReference type="Gene3D" id="3.30.1060.10">
    <property type="entry name" value="Peptide methionine sulphoxide reductase MsrA"/>
    <property type="match status" value="1"/>
</dbReference>
<dbReference type="STRING" id="1037660.A0A066WIM4"/>
<dbReference type="NCBIfam" id="TIGR00401">
    <property type="entry name" value="msrA"/>
    <property type="match status" value="1"/>
</dbReference>
<reference evidence="6" key="1">
    <citation type="submission" date="2014-05" db="EMBL/GenBank/DDBJ databases">
        <title>Draft genome sequence of a rare smut relative, Tilletiaria anomala UBC 951.</title>
        <authorList>
            <consortium name="DOE Joint Genome Institute"/>
            <person name="Toome M."/>
            <person name="Kuo A."/>
            <person name="Henrissat B."/>
            <person name="Lipzen A."/>
            <person name="Tritt A."/>
            <person name="Yoshinaga Y."/>
            <person name="Zane M."/>
            <person name="Barry K."/>
            <person name="Grigoriev I.V."/>
            <person name="Spatafora J.W."/>
            <person name="Aimea M.C."/>
        </authorList>
    </citation>
    <scope>NUCLEOTIDE SEQUENCE [LARGE SCALE GENOMIC DNA]</scope>
    <source>
        <strain evidence="6">UBC 951</strain>
    </source>
</reference>
<dbReference type="AlphaFoldDB" id="A0A066WIM4"/>
<dbReference type="GO" id="GO:0008113">
    <property type="term" value="F:peptide-methionine (S)-S-oxide reductase activity"/>
    <property type="evidence" value="ECO:0007669"/>
    <property type="project" value="UniProtKB-EC"/>
</dbReference>
<evidence type="ECO:0000259" key="5">
    <source>
        <dbReference type="Pfam" id="PF01625"/>
    </source>
</evidence>
<dbReference type="OMA" id="LFWESHD"/>
<evidence type="ECO:0000256" key="1">
    <source>
        <dbReference type="ARBA" id="ARBA00005591"/>
    </source>
</evidence>
<evidence type="ECO:0000313" key="6">
    <source>
        <dbReference type="EMBL" id="KDN50859.1"/>
    </source>
</evidence>
<organism evidence="6 7">
    <name type="scientific">Tilletiaria anomala (strain ATCC 24038 / CBS 436.72 / UBC 951)</name>
    <dbReference type="NCBI Taxonomy" id="1037660"/>
    <lineage>
        <taxon>Eukaryota</taxon>
        <taxon>Fungi</taxon>
        <taxon>Dikarya</taxon>
        <taxon>Basidiomycota</taxon>
        <taxon>Ustilaginomycotina</taxon>
        <taxon>Exobasidiomycetes</taxon>
        <taxon>Georgefischeriales</taxon>
        <taxon>Tilletiariaceae</taxon>
        <taxon>Tilletiaria</taxon>
    </lineage>
</organism>
<dbReference type="InterPro" id="IPR036509">
    <property type="entry name" value="Met_Sox_Rdtase_MsrA_sf"/>
</dbReference>
<keyword evidence="3" id="KW-0560">Oxidoreductase</keyword>
<gene>
    <name evidence="6" type="ORF">K437DRAFT_255032</name>
</gene>
<dbReference type="RefSeq" id="XP_013244611.1">
    <property type="nucleotide sequence ID" value="XM_013389157.1"/>
</dbReference>
<dbReference type="HAMAP" id="MF_01401">
    <property type="entry name" value="MsrA"/>
    <property type="match status" value="1"/>
</dbReference>
<dbReference type="InterPro" id="IPR002569">
    <property type="entry name" value="Met_Sox_Rdtase_MsrA_dom"/>
</dbReference>
<sequence>MFSRLAAALQGSSLAPVNILSLPTVPTTSIAQQAQASLSTMSSTLPQVGTFANGCYWGTEHIFREHYKGKGLVDAKVGFIGGKESSKNPSYEEVCTGRTGHAEACQVKFDPSKVSYAELVEFFYRTHDPTQMNQQGNDRGTQYRSALFPHDVEQLEIAKKVTQEVQEKHFTSKGQKIVTQIDQRPADHFFEADKYHQEYLYKHPNGYQCANHRLWW</sequence>
<name>A0A066WIM4_TILAU</name>
<dbReference type="GeneID" id="25264048"/>
<dbReference type="FunCoup" id="A0A066WIM4">
    <property type="interactions" value="332"/>
</dbReference>
<dbReference type="InParanoid" id="A0A066WIM4"/>
<proteinExistence type="inferred from homology"/>
<evidence type="ECO:0000256" key="2">
    <source>
        <dbReference type="ARBA" id="ARBA00012502"/>
    </source>
</evidence>
<comment type="similarity">
    <text evidence="1">Belongs to the MsrA Met sulfoxide reductase family.</text>
</comment>
<dbReference type="PANTHER" id="PTHR43774:SF1">
    <property type="entry name" value="PEPTIDE METHIONINE SULFOXIDE REDUCTASE MSRA 2"/>
    <property type="match status" value="1"/>
</dbReference>
<dbReference type="HOGENOM" id="CLU_031040_10_2_1"/>
<evidence type="ECO:0000313" key="7">
    <source>
        <dbReference type="Proteomes" id="UP000027361"/>
    </source>
</evidence>
<evidence type="ECO:0000256" key="4">
    <source>
        <dbReference type="ARBA" id="ARBA00030643"/>
    </source>
</evidence>
<accession>A0A066WIM4</accession>
<dbReference type="Pfam" id="PF01625">
    <property type="entry name" value="PMSR"/>
    <property type="match status" value="1"/>
</dbReference>
<feature type="domain" description="Peptide methionine sulphoxide reductase MsrA" evidence="5">
    <location>
        <begin position="50"/>
        <end position="209"/>
    </location>
</feature>
<protein>
    <recommendedName>
        <fullName evidence="2">peptide-methionine (S)-S-oxide reductase</fullName>
        <ecNumber evidence="2">1.8.4.11</ecNumber>
    </recommendedName>
    <alternativeName>
        <fullName evidence="4">Peptide-methionine (S)-S-oxide reductase</fullName>
    </alternativeName>
</protein>
<dbReference type="OrthoDB" id="77405at2759"/>
<dbReference type="Proteomes" id="UP000027361">
    <property type="component" value="Unassembled WGS sequence"/>
</dbReference>